<evidence type="ECO:0000313" key="1">
    <source>
        <dbReference type="EMBL" id="CAL42888.1"/>
    </source>
</evidence>
<dbReference type="EnsemblBacteria" id="CAL42888">
    <property type="protein sequence ID" value="CAL42888"/>
    <property type="gene ID" value="FP0788"/>
</dbReference>
<sequence length="96" mass="11195">MQQQPTIKLRDAIKKMRALTGINVPFSFSYISYSEVLNKSEGYKRVNKGLLRAGYRANQSERSNILIAYIDYDKKEADRQFYLPLLMTFNNIQVIP</sequence>
<organism evidence="1 2">
    <name type="scientific">Flavobacterium psychrophilum (strain ATCC 49511 / DSM 21280 / CIP 103535 / JIP02/86)</name>
    <dbReference type="NCBI Taxonomy" id="402612"/>
    <lineage>
        <taxon>Bacteria</taxon>
        <taxon>Pseudomonadati</taxon>
        <taxon>Bacteroidota</taxon>
        <taxon>Flavobacteriia</taxon>
        <taxon>Flavobacteriales</taxon>
        <taxon>Flavobacteriaceae</taxon>
        <taxon>Flavobacterium</taxon>
    </lineage>
</organism>
<evidence type="ECO:0000313" key="2">
    <source>
        <dbReference type="Proteomes" id="UP000006394"/>
    </source>
</evidence>
<dbReference type="STRING" id="402612.FP0788"/>
<dbReference type="OrthoDB" id="1375993at2"/>
<name>A6GXR5_FLAPJ</name>
<protein>
    <submittedName>
        <fullName evidence="1">Uncharacterized protein</fullName>
    </submittedName>
</protein>
<keyword evidence="2" id="KW-1185">Reference proteome</keyword>
<dbReference type="AlphaFoldDB" id="A6GXR5"/>
<dbReference type="KEGG" id="fps:FP0788"/>
<dbReference type="eggNOG" id="ENOG5033JQN">
    <property type="taxonomic scope" value="Bacteria"/>
</dbReference>
<dbReference type="HOGENOM" id="CLU_181493_0_0_10"/>
<gene>
    <name evidence="1" type="ordered locus">FP0788</name>
</gene>
<accession>A6GXR5</accession>
<reference evidence="1 2" key="1">
    <citation type="journal article" date="2007" name="Nat. Biotechnol.">
        <title>Complete genome sequence of the fish pathogen Flavobacterium psychrophilum.</title>
        <authorList>
            <person name="Duchaud E."/>
            <person name="Boussaha M."/>
            <person name="Loux V."/>
            <person name="Bernardet J.F."/>
            <person name="Michel C."/>
            <person name="Kerouault B."/>
            <person name="Mondot S."/>
            <person name="Nicolas P."/>
            <person name="Bossy R."/>
            <person name="Caron C."/>
            <person name="Bessieres P."/>
            <person name="Gibrat J.F."/>
            <person name="Claverol S."/>
            <person name="Dumetz F."/>
            <person name="Le Henaff M."/>
            <person name="Benmansour A."/>
        </authorList>
    </citation>
    <scope>NUCLEOTIDE SEQUENCE [LARGE SCALE GENOMIC DNA]</scope>
    <source>
        <strain evidence="2">ATCC 49511 / DSM 21280 / CIP 103535 / JIP02/86</strain>
    </source>
</reference>
<dbReference type="EMBL" id="AM398681">
    <property type="protein sequence ID" value="CAL42888.1"/>
    <property type="molecule type" value="Genomic_DNA"/>
</dbReference>
<dbReference type="Proteomes" id="UP000006394">
    <property type="component" value="Chromosome"/>
</dbReference>
<proteinExistence type="predicted"/>